<name>A0A1H4E1W2_9FIRM</name>
<reference evidence="2 3" key="1">
    <citation type="submission" date="2016-10" db="EMBL/GenBank/DDBJ databases">
        <authorList>
            <person name="de Groot N.N."/>
        </authorList>
    </citation>
    <scope>NUCLEOTIDE SEQUENCE [LARGE SCALE GENOMIC DNA]</scope>
    <source>
        <strain evidence="2 3">SR12</strain>
    </source>
</reference>
<dbReference type="Pfam" id="PF20037">
    <property type="entry name" value="DUF6440"/>
    <property type="match status" value="1"/>
</dbReference>
<dbReference type="STRING" id="81409.SAMN04515656_1314"/>
<gene>
    <name evidence="2" type="ORF">SAMN04515656_1314</name>
</gene>
<evidence type="ECO:0000313" key="3">
    <source>
        <dbReference type="Proteomes" id="UP000199394"/>
    </source>
</evidence>
<dbReference type="RefSeq" id="WP_090309463.1">
    <property type="nucleotide sequence ID" value="NZ_FNRK01000031.1"/>
</dbReference>
<dbReference type="EMBL" id="FNRK01000031">
    <property type="protein sequence ID" value="SEA79023.1"/>
    <property type="molecule type" value="Genomic_DNA"/>
</dbReference>
<proteinExistence type="predicted"/>
<evidence type="ECO:0000313" key="2">
    <source>
        <dbReference type="EMBL" id="SEA79023.1"/>
    </source>
</evidence>
<accession>A0A1H4E1W2</accession>
<evidence type="ECO:0000259" key="1">
    <source>
        <dbReference type="Pfam" id="PF20037"/>
    </source>
</evidence>
<feature type="domain" description="DUF6440" evidence="1">
    <location>
        <begin position="10"/>
        <end position="60"/>
    </location>
</feature>
<organism evidence="2 3">
    <name type="scientific">Eubacterium aggregans</name>
    <dbReference type="NCBI Taxonomy" id="81409"/>
    <lineage>
        <taxon>Bacteria</taxon>
        <taxon>Bacillati</taxon>
        <taxon>Bacillota</taxon>
        <taxon>Clostridia</taxon>
        <taxon>Eubacteriales</taxon>
        <taxon>Eubacteriaceae</taxon>
        <taxon>Eubacterium</taxon>
    </lineage>
</organism>
<protein>
    <recommendedName>
        <fullName evidence="1">DUF6440 domain-containing protein</fullName>
    </recommendedName>
</protein>
<dbReference type="AlphaFoldDB" id="A0A1H4E1W2"/>
<keyword evidence="3" id="KW-1185">Reference proteome</keyword>
<dbReference type="Proteomes" id="UP000199394">
    <property type="component" value="Unassembled WGS sequence"/>
</dbReference>
<dbReference type="InterPro" id="IPR045515">
    <property type="entry name" value="DUF6440"/>
</dbReference>
<dbReference type="OrthoDB" id="9135364at2"/>
<sequence length="64" mass="7032">MSKKKKDKPRFEIVLHETSEDGSGSKIIEDRETGVVYLYHYGHGGAGMTALLDDQGDPAIGPER</sequence>